<dbReference type="Proteomes" id="UP001139289">
    <property type="component" value="Unassembled WGS sequence"/>
</dbReference>
<accession>A0A9X1LPV2</accession>
<sequence>MTDQAQDAPRVLYVRTEGNSSLPRVMRRQRELEGAAPRRVLIEEAFGFDLLGESDIAGIPGLRGAILRRLPTFMALALEVMRRRRDYEIVVSWAEKYSVAIAGILLLCRRRPLHVALMDWISKPIVRVPLRVVRGGIDRILTWSSVQGEFAIARIGFSPEQVRFIEHPVDDEFFAPMTADRTILFSAGETQRDFETLIDGVEGLAIPTVIAASRIGVFNGFRTRLADAQELSLPQGVTVESLDPTDLRRAYARAAVVVVPLTPAENNAGISVLLEAMSMARPVIVTRTEGQVDVVRDGENGLYVPAQDSRALRDAVERLLADPEYAERLGRAGRDDVVAKHRADDFAATVREAVHAMARQGGEISVE</sequence>
<dbReference type="GO" id="GO:0016757">
    <property type="term" value="F:glycosyltransferase activity"/>
    <property type="evidence" value="ECO:0007669"/>
    <property type="project" value="TreeGrafter"/>
</dbReference>
<dbReference type="CDD" id="cd03801">
    <property type="entry name" value="GT4_PimA-like"/>
    <property type="match status" value="1"/>
</dbReference>
<protein>
    <submittedName>
        <fullName evidence="1">Glycosyltransferase family 4 protein</fullName>
    </submittedName>
</protein>
<dbReference type="Gene3D" id="3.40.50.2000">
    <property type="entry name" value="Glycogen Phosphorylase B"/>
    <property type="match status" value="2"/>
</dbReference>
<evidence type="ECO:0000313" key="1">
    <source>
        <dbReference type="EMBL" id="MCC2029643.1"/>
    </source>
</evidence>
<organism evidence="1 2">
    <name type="scientific">Microbacterium tenebrionis</name>
    <dbReference type="NCBI Taxonomy" id="2830665"/>
    <lineage>
        <taxon>Bacteria</taxon>
        <taxon>Bacillati</taxon>
        <taxon>Actinomycetota</taxon>
        <taxon>Actinomycetes</taxon>
        <taxon>Micrococcales</taxon>
        <taxon>Microbacteriaceae</taxon>
        <taxon>Microbacterium</taxon>
    </lineage>
</organism>
<keyword evidence="2" id="KW-1185">Reference proteome</keyword>
<dbReference type="PANTHER" id="PTHR12526">
    <property type="entry name" value="GLYCOSYLTRANSFERASE"/>
    <property type="match status" value="1"/>
</dbReference>
<dbReference type="AlphaFoldDB" id="A0A9X1LPV2"/>
<dbReference type="Pfam" id="PF13692">
    <property type="entry name" value="Glyco_trans_1_4"/>
    <property type="match status" value="1"/>
</dbReference>
<dbReference type="EMBL" id="JAGTTM010000002">
    <property type="protein sequence ID" value="MCC2029643.1"/>
    <property type="molecule type" value="Genomic_DNA"/>
</dbReference>
<dbReference type="RefSeq" id="WP_227530670.1">
    <property type="nucleotide sequence ID" value="NZ_JAGTTM010000002.1"/>
</dbReference>
<gene>
    <name evidence="1" type="ORF">KEC56_08945</name>
</gene>
<dbReference type="SUPFAM" id="SSF53756">
    <property type="entry name" value="UDP-Glycosyltransferase/glycogen phosphorylase"/>
    <property type="match status" value="1"/>
</dbReference>
<proteinExistence type="predicted"/>
<reference evidence="1" key="1">
    <citation type="submission" date="2021-04" db="EMBL/GenBank/DDBJ databases">
        <title>Microbacterium tenobrionis sp. nov. and Microbacterium allomyrinae sp. nov., isolated from larvae of Tenobrio molitor and Allomyrina dichotoma, respectively.</title>
        <authorList>
            <person name="Lee S.D."/>
        </authorList>
    </citation>
    <scope>NUCLEOTIDE SEQUENCE</scope>
    <source>
        <strain evidence="1">YMB-B2</strain>
    </source>
</reference>
<dbReference type="PANTHER" id="PTHR12526:SF590">
    <property type="entry name" value="ALPHA-MALTOSE-1-PHOSPHATE SYNTHASE"/>
    <property type="match status" value="1"/>
</dbReference>
<evidence type="ECO:0000313" key="2">
    <source>
        <dbReference type="Proteomes" id="UP001139289"/>
    </source>
</evidence>
<comment type="caution">
    <text evidence="1">The sequence shown here is derived from an EMBL/GenBank/DDBJ whole genome shotgun (WGS) entry which is preliminary data.</text>
</comment>
<name>A0A9X1LPV2_9MICO</name>